<dbReference type="RefSeq" id="WP_249323480.1">
    <property type="nucleotide sequence ID" value="NZ_JACRTK010000002.1"/>
</dbReference>
<comment type="caution">
    <text evidence="1">The sequence shown here is derived from an EMBL/GenBank/DDBJ whole genome shotgun (WGS) entry which is preliminary data.</text>
</comment>
<dbReference type="AlphaFoldDB" id="A0A926EVI0"/>
<gene>
    <name evidence="1" type="ORF">H8689_05795</name>
</gene>
<sequence>MNQKIIDNKIQNEWIEEQREFHRLNNKIIEQLRIKYDNRSPRDLFLDNDLYD</sequence>
<dbReference type="Proteomes" id="UP000601522">
    <property type="component" value="Unassembled WGS sequence"/>
</dbReference>
<keyword evidence="2" id="KW-1185">Reference proteome</keyword>
<evidence type="ECO:0000313" key="1">
    <source>
        <dbReference type="EMBL" id="MBC8590643.1"/>
    </source>
</evidence>
<dbReference type="EMBL" id="JACRTK010000002">
    <property type="protein sequence ID" value="MBC8590643.1"/>
    <property type="molecule type" value="Genomic_DNA"/>
</dbReference>
<organism evidence="1 2">
    <name type="scientific">Wansuia hejianensis</name>
    <dbReference type="NCBI Taxonomy" id="2763667"/>
    <lineage>
        <taxon>Bacteria</taxon>
        <taxon>Bacillati</taxon>
        <taxon>Bacillota</taxon>
        <taxon>Clostridia</taxon>
        <taxon>Lachnospirales</taxon>
        <taxon>Lachnospiraceae</taxon>
        <taxon>Wansuia</taxon>
    </lineage>
</organism>
<protein>
    <submittedName>
        <fullName evidence="1">Uncharacterized protein</fullName>
    </submittedName>
</protein>
<evidence type="ECO:0000313" key="2">
    <source>
        <dbReference type="Proteomes" id="UP000601522"/>
    </source>
</evidence>
<proteinExistence type="predicted"/>
<reference evidence="1 2" key="1">
    <citation type="submission" date="2020-08" db="EMBL/GenBank/DDBJ databases">
        <title>Genome public.</title>
        <authorList>
            <person name="Liu C."/>
            <person name="Sun Q."/>
        </authorList>
    </citation>
    <scope>NUCLEOTIDE SEQUENCE [LARGE SCALE GENOMIC DNA]</scope>
    <source>
        <strain evidence="1 2">NSJ-26</strain>
    </source>
</reference>
<accession>A0A926EVI0</accession>
<name>A0A926EVI0_9FIRM</name>